<name>A0ACB5RBM3_9CLOT</name>
<comment type="caution">
    <text evidence="1">The sequence shown here is derived from an EMBL/GenBank/DDBJ whole genome shotgun (WGS) entry which is preliminary data.</text>
</comment>
<sequence length="173" mass="19320">MDLKELETIYFSVEGDVSVNNENVPIINLMNNLKNKYFIREKDTSSVYHLANVFVSNLVLSLLEIGTSYLKDMGLSEKEALNAIYPLIKGNIKNISEKGFMDSLTGPVARGDVNTIKRHLGSVKQGDKEIYKELSLNLLKLVQIKNAKNMSTEAFASTSKKYSEINQLLGGIE</sequence>
<keyword evidence="2" id="KW-1185">Reference proteome</keyword>
<accession>A0ACB5RBM3</accession>
<evidence type="ECO:0000313" key="1">
    <source>
        <dbReference type="EMBL" id="GKX66629.1"/>
    </source>
</evidence>
<evidence type="ECO:0000313" key="2">
    <source>
        <dbReference type="Proteomes" id="UP001058074"/>
    </source>
</evidence>
<proteinExistence type="predicted"/>
<protein>
    <submittedName>
        <fullName evidence="1">Uncharacterized protein</fullName>
    </submittedName>
</protein>
<reference evidence="1" key="1">
    <citation type="journal article" date="2025" name="Int. J. Syst. Evol. Microbiol.">
        <title>Inconstantimicrobium mannanitabidum sp. nov., a novel member of the family Clostridiaceae isolated from anoxic soil under the treatment of reductive soil disinfestation.</title>
        <authorList>
            <person name="Ueki A."/>
            <person name="Tonouchi A."/>
            <person name="Honma S."/>
            <person name="Kaku N."/>
            <person name="Ueki K."/>
        </authorList>
    </citation>
    <scope>NUCLEOTIDE SEQUENCE</scope>
    <source>
        <strain evidence="1">TW13</strain>
    </source>
</reference>
<organism evidence="1 2">
    <name type="scientific">Inconstantimicrobium mannanitabidum</name>
    <dbReference type="NCBI Taxonomy" id="1604901"/>
    <lineage>
        <taxon>Bacteria</taxon>
        <taxon>Bacillati</taxon>
        <taxon>Bacillota</taxon>
        <taxon>Clostridia</taxon>
        <taxon>Eubacteriales</taxon>
        <taxon>Clostridiaceae</taxon>
        <taxon>Inconstantimicrobium</taxon>
    </lineage>
</organism>
<gene>
    <name evidence="1" type="ORF">rsdtw13_18870</name>
</gene>
<dbReference type="Proteomes" id="UP001058074">
    <property type="component" value="Unassembled WGS sequence"/>
</dbReference>
<dbReference type="EMBL" id="BROD01000001">
    <property type="protein sequence ID" value="GKX66629.1"/>
    <property type="molecule type" value="Genomic_DNA"/>
</dbReference>